<evidence type="ECO:0000259" key="1">
    <source>
        <dbReference type="Pfam" id="PF08241"/>
    </source>
</evidence>
<dbReference type="EMBL" id="LCNV01000046">
    <property type="protein sequence ID" value="KKU62574.1"/>
    <property type="molecule type" value="Genomic_DNA"/>
</dbReference>
<dbReference type="InterPro" id="IPR029063">
    <property type="entry name" value="SAM-dependent_MTases_sf"/>
</dbReference>
<dbReference type="Proteomes" id="UP000034364">
    <property type="component" value="Unassembled WGS sequence"/>
</dbReference>
<name>A0A0G1RZ55_9BACT</name>
<proteinExistence type="predicted"/>
<gene>
    <name evidence="2" type="ORF">UX87_C0046G0008</name>
</gene>
<dbReference type="GO" id="GO:0032259">
    <property type="term" value="P:methylation"/>
    <property type="evidence" value="ECO:0007669"/>
    <property type="project" value="UniProtKB-KW"/>
</dbReference>
<reference evidence="2 3" key="1">
    <citation type="journal article" date="2015" name="Nature">
        <title>rRNA introns, odd ribosomes, and small enigmatic genomes across a large radiation of phyla.</title>
        <authorList>
            <person name="Brown C.T."/>
            <person name="Hug L.A."/>
            <person name="Thomas B.C."/>
            <person name="Sharon I."/>
            <person name="Castelle C.J."/>
            <person name="Singh A."/>
            <person name="Wilkins M.J."/>
            <person name="Williams K.H."/>
            <person name="Banfield J.F."/>
        </authorList>
    </citation>
    <scope>NUCLEOTIDE SEQUENCE [LARGE SCALE GENOMIC DNA]</scope>
</reference>
<keyword evidence="2" id="KW-0808">Transferase</keyword>
<dbReference type="Gene3D" id="3.40.50.150">
    <property type="entry name" value="Vaccinia Virus protein VP39"/>
    <property type="match status" value="1"/>
</dbReference>
<dbReference type="InterPro" id="IPR013216">
    <property type="entry name" value="Methyltransf_11"/>
</dbReference>
<dbReference type="CDD" id="cd02440">
    <property type="entry name" value="AdoMet_MTases"/>
    <property type="match status" value="1"/>
</dbReference>
<evidence type="ECO:0000313" key="3">
    <source>
        <dbReference type="Proteomes" id="UP000034364"/>
    </source>
</evidence>
<dbReference type="AlphaFoldDB" id="A0A0G1RZ55"/>
<dbReference type="Pfam" id="PF08241">
    <property type="entry name" value="Methyltransf_11"/>
    <property type="match status" value="1"/>
</dbReference>
<sequence length="242" mass="28153">MTKKNYNQPNGDIEFTGEVWIPGKTPHRIEQDHLERYYFASQFVKGKTILDIACGVGGGSRMLAQAGAEKVVGVDINPKYISYARKFNSHPAITYIKRDVQRFTYHTSFDVIIFYETIEHLVYYRQVLQTLNKLLNRRGRLIISTPNRQITSPGSKSLGSKPRNSYHQQEFTIPEMTSLLKSIGLSIPPDFIFGQRYRWFFPHPYFNNLYQRIFSPDNNSSSVVRRSRFLTPRYFIVVAQKP</sequence>
<comment type="caution">
    <text evidence="2">The sequence shown here is derived from an EMBL/GenBank/DDBJ whole genome shotgun (WGS) entry which is preliminary data.</text>
</comment>
<evidence type="ECO:0000313" key="2">
    <source>
        <dbReference type="EMBL" id="KKU62574.1"/>
    </source>
</evidence>
<keyword evidence="2" id="KW-0489">Methyltransferase</keyword>
<accession>A0A0G1RZ55</accession>
<dbReference type="SUPFAM" id="SSF53335">
    <property type="entry name" value="S-adenosyl-L-methionine-dependent methyltransferases"/>
    <property type="match status" value="1"/>
</dbReference>
<organism evidence="2 3">
    <name type="scientific">Candidatus Amesbacteria bacterium GW2011_GWA1_47_16</name>
    <dbReference type="NCBI Taxonomy" id="1618353"/>
    <lineage>
        <taxon>Bacteria</taxon>
        <taxon>Candidatus Amesiibacteriota</taxon>
    </lineage>
</organism>
<dbReference type="PANTHER" id="PTHR43861">
    <property type="entry name" value="TRANS-ACONITATE 2-METHYLTRANSFERASE-RELATED"/>
    <property type="match status" value="1"/>
</dbReference>
<feature type="domain" description="Methyltransferase type 11" evidence="1">
    <location>
        <begin position="50"/>
        <end position="143"/>
    </location>
</feature>
<dbReference type="GO" id="GO:0008757">
    <property type="term" value="F:S-adenosylmethionine-dependent methyltransferase activity"/>
    <property type="evidence" value="ECO:0007669"/>
    <property type="project" value="InterPro"/>
</dbReference>
<dbReference type="PANTHER" id="PTHR43861:SF1">
    <property type="entry name" value="TRANS-ACONITATE 2-METHYLTRANSFERASE"/>
    <property type="match status" value="1"/>
</dbReference>
<protein>
    <submittedName>
        <fullName evidence="2">Methyltransferase type 11</fullName>
    </submittedName>
</protein>